<name>A0A9P6DCR3_PLEER</name>
<proteinExistence type="predicted"/>
<evidence type="ECO:0000313" key="1">
    <source>
        <dbReference type="EMBL" id="KAF9491033.1"/>
    </source>
</evidence>
<evidence type="ECO:0000313" key="2">
    <source>
        <dbReference type="Proteomes" id="UP000807025"/>
    </source>
</evidence>
<sequence>MITDPLARHKKLATIARSPLRNSEVPEIQHSCPVTLLAYSILWLCIQSSKSARASALASMNIRVAKVFRLLPASPIPPGISVRR</sequence>
<accession>A0A9P6DCR3</accession>
<keyword evidence="2" id="KW-1185">Reference proteome</keyword>
<gene>
    <name evidence="1" type="ORF">BDN71DRAFT_1453583</name>
</gene>
<dbReference type="Proteomes" id="UP000807025">
    <property type="component" value="Unassembled WGS sequence"/>
</dbReference>
<organism evidence="1 2">
    <name type="scientific">Pleurotus eryngii</name>
    <name type="common">Boletus of the steppes</name>
    <dbReference type="NCBI Taxonomy" id="5323"/>
    <lineage>
        <taxon>Eukaryota</taxon>
        <taxon>Fungi</taxon>
        <taxon>Dikarya</taxon>
        <taxon>Basidiomycota</taxon>
        <taxon>Agaricomycotina</taxon>
        <taxon>Agaricomycetes</taxon>
        <taxon>Agaricomycetidae</taxon>
        <taxon>Agaricales</taxon>
        <taxon>Pleurotineae</taxon>
        <taxon>Pleurotaceae</taxon>
        <taxon>Pleurotus</taxon>
    </lineage>
</organism>
<protein>
    <submittedName>
        <fullName evidence="1">Uncharacterized protein</fullName>
    </submittedName>
</protein>
<dbReference type="EMBL" id="MU154628">
    <property type="protein sequence ID" value="KAF9491033.1"/>
    <property type="molecule type" value="Genomic_DNA"/>
</dbReference>
<reference evidence="1" key="1">
    <citation type="submission" date="2020-11" db="EMBL/GenBank/DDBJ databases">
        <authorList>
            <consortium name="DOE Joint Genome Institute"/>
            <person name="Ahrendt S."/>
            <person name="Riley R."/>
            <person name="Andreopoulos W."/>
            <person name="Labutti K."/>
            <person name="Pangilinan J."/>
            <person name="Ruiz-Duenas F.J."/>
            <person name="Barrasa J.M."/>
            <person name="Sanchez-Garcia M."/>
            <person name="Camarero S."/>
            <person name="Miyauchi S."/>
            <person name="Serrano A."/>
            <person name="Linde D."/>
            <person name="Babiker R."/>
            <person name="Drula E."/>
            <person name="Ayuso-Fernandez I."/>
            <person name="Pacheco R."/>
            <person name="Padilla G."/>
            <person name="Ferreira P."/>
            <person name="Barriuso J."/>
            <person name="Kellner H."/>
            <person name="Castanera R."/>
            <person name="Alfaro M."/>
            <person name="Ramirez L."/>
            <person name="Pisabarro A.G."/>
            <person name="Kuo A."/>
            <person name="Tritt A."/>
            <person name="Lipzen A."/>
            <person name="He G."/>
            <person name="Yan M."/>
            <person name="Ng V."/>
            <person name="Cullen D."/>
            <person name="Martin F."/>
            <person name="Rosso M.-N."/>
            <person name="Henrissat B."/>
            <person name="Hibbett D."/>
            <person name="Martinez A.T."/>
            <person name="Grigoriev I.V."/>
        </authorList>
    </citation>
    <scope>NUCLEOTIDE SEQUENCE</scope>
    <source>
        <strain evidence="1">ATCC 90797</strain>
    </source>
</reference>
<dbReference type="AlphaFoldDB" id="A0A9P6DCR3"/>
<comment type="caution">
    <text evidence="1">The sequence shown here is derived from an EMBL/GenBank/DDBJ whole genome shotgun (WGS) entry which is preliminary data.</text>
</comment>